<dbReference type="Proteomes" id="UP000053676">
    <property type="component" value="Unassembled WGS sequence"/>
</dbReference>
<proteinExistence type="predicted"/>
<accession>W2T940</accession>
<sequence length="61" mass="6646">MSGNPGVLSGTKLGGMCLRAAEGTENATAVKWTGIDRLVEIIPFRLFEFDRAFTKSQKKIS</sequence>
<name>W2T940_NECAM</name>
<evidence type="ECO:0000313" key="2">
    <source>
        <dbReference type="Proteomes" id="UP000053676"/>
    </source>
</evidence>
<keyword evidence="2" id="KW-1185">Reference proteome</keyword>
<dbReference type="EMBL" id="KI659946">
    <property type="protein sequence ID" value="ETN78368.1"/>
    <property type="molecule type" value="Genomic_DNA"/>
</dbReference>
<gene>
    <name evidence="1" type="ORF">NECAME_10397</name>
</gene>
<reference evidence="2" key="1">
    <citation type="journal article" date="2014" name="Nat. Genet.">
        <title>Genome of the human hookworm Necator americanus.</title>
        <authorList>
            <person name="Tang Y.T."/>
            <person name="Gao X."/>
            <person name="Rosa B.A."/>
            <person name="Abubucker S."/>
            <person name="Hallsworth-Pepin K."/>
            <person name="Martin J."/>
            <person name="Tyagi R."/>
            <person name="Heizer E."/>
            <person name="Zhang X."/>
            <person name="Bhonagiri-Palsikar V."/>
            <person name="Minx P."/>
            <person name="Warren W.C."/>
            <person name="Wang Q."/>
            <person name="Zhan B."/>
            <person name="Hotez P.J."/>
            <person name="Sternberg P.W."/>
            <person name="Dougall A."/>
            <person name="Gaze S.T."/>
            <person name="Mulvenna J."/>
            <person name="Sotillo J."/>
            <person name="Ranganathan S."/>
            <person name="Rabelo E.M."/>
            <person name="Wilson R.K."/>
            <person name="Felgner P.L."/>
            <person name="Bethony J."/>
            <person name="Hawdon J.M."/>
            <person name="Gasser R.B."/>
            <person name="Loukas A."/>
            <person name="Mitreva M."/>
        </authorList>
    </citation>
    <scope>NUCLEOTIDE SEQUENCE [LARGE SCALE GENOMIC DNA]</scope>
</reference>
<protein>
    <submittedName>
        <fullName evidence="1">Uncharacterized protein</fullName>
    </submittedName>
</protein>
<dbReference type="AlphaFoldDB" id="W2T940"/>
<dbReference type="KEGG" id="nai:NECAME_10397"/>
<evidence type="ECO:0000313" key="1">
    <source>
        <dbReference type="EMBL" id="ETN78368.1"/>
    </source>
</evidence>
<organism evidence="1 2">
    <name type="scientific">Necator americanus</name>
    <name type="common">Human hookworm</name>
    <dbReference type="NCBI Taxonomy" id="51031"/>
    <lineage>
        <taxon>Eukaryota</taxon>
        <taxon>Metazoa</taxon>
        <taxon>Ecdysozoa</taxon>
        <taxon>Nematoda</taxon>
        <taxon>Chromadorea</taxon>
        <taxon>Rhabditida</taxon>
        <taxon>Rhabditina</taxon>
        <taxon>Rhabditomorpha</taxon>
        <taxon>Strongyloidea</taxon>
        <taxon>Ancylostomatidae</taxon>
        <taxon>Bunostominae</taxon>
        <taxon>Necator</taxon>
    </lineage>
</organism>